<reference evidence="2 3" key="1">
    <citation type="journal article" date="2013" name="Genome Announc.">
        <title>Complete genome sequence of Simiduia agarivorans SA1(T), a marine bacterium able to degrade a variety of polysaccharides.</title>
        <authorList>
            <person name="Lin S.Y."/>
            <person name="Shieh W.Y."/>
            <person name="Chen J.S."/>
            <person name="Tang S.L."/>
        </authorList>
    </citation>
    <scope>NUCLEOTIDE SEQUENCE [LARGE SCALE GENOMIC DNA]</scope>
    <source>
        <strain evidence="3">DSM 21679 / JCM 13881 / BCRC 17597 / SA1</strain>
    </source>
</reference>
<gene>
    <name evidence="2" type="ordered locus">M5M_07560</name>
</gene>
<dbReference type="Proteomes" id="UP000000466">
    <property type="component" value="Chromosome"/>
</dbReference>
<dbReference type="eggNOG" id="ENOG5033XZ3">
    <property type="taxonomic scope" value="Bacteria"/>
</dbReference>
<keyword evidence="3" id="KW-1185">Reference proteome</keyword>
<dbReference type="EMBL" id="CP003746">
    <property type="protein sequence ID" value="AFU98703.1"/>
    <property type="molecule type" value="Genomic_DNA"/>
</dbReference>
<name>K4KKY5_SIMAS</name>
<feature type="chain" id="PRO_5003878405" evidence="1">
    <location>
        <begin position="23"/>
        <end position="263"/>
    </location>
</feature>
<accession>K4KKY5</accession>
<evidence type="ECO:0000313" key="2">
    <source>
        <dbReference type="EMBL" id="AFU98703.1"/>
    </source>
</evidence>
<feature type="signal peptide" evidence="1">
    <location>
        <begin position="1"/>
        <end position="22"/>
    </location>
</feature>
<proteinExistence type="predicted"/>
<dbReference type="HOGENOM" id="CLU_1057255_0_0_6"/>
<dbReference type="KEGG" id="saga:M5M_07560"/>
<protein>
    <submittedName>
        <fullName evidence="2">Uncharacterized protein</fullName>
    </submittedName>
</protein>
<dbReference type="AlphaFoldDB" id="K4KKY5"/>
<organism evidence="2 3">
    <name type="scientific">Simiduia agarivorans (strain DSM 21679 / JCM 13881 / BCRC 17597 / SA1)</name>
    <dbReference type="NCBI Taxonomy" id="1117647"/>
    <lineage>
        <taxon>Bacteria</taxon>
        <taxon>Pseudomonadati</taxon>
        <taxon>Pseudomonadota</taxon>
        <taxon>Gammaproteobacteria</taxon>
        <taxon>Cellvibrionales</taxon>
        <taxon>Cellvibrionaceae</taxon>
        <taxon>Simiduia</taxon>
    </lineage>
</organism>
<keyword evidence="1" id="KW-0732">Signal</keyword>
<evidence type="ECO:0000313" key="3">
    <source>
        <dbReference type="Proteomes" id="UP000000466"/>
    </source>
</evidence>
<evidence type="ECO:0000256" key="1">
    <source>
        <dbReference type="SAM" id="SignalP"/>
    </source>
</evidence>
<dbReference type="STRING" id="1117647.M5M_07560"/>
<sequence>MKSVLSCLVTMAVCAIPLWAKAAANTCDLPKPLPDNIQVLIATDHTLPQHYGEASAGAEGREREYIDPAARAFAAYLAEQNLGAYVLTVEDQHCSGRIEDKAGFNQAYARYDALLKQAVAAGFTIVALHFDADRLPPEASLADAHYIGGVQLIIDSRAISPATASLTDYLLNDVKLLQHLGSTGLRLRPDYETRLREQNNQTLHIAGHSAGGAFLLELGSQQQARTLFGQPDQVVNALQPSLALLAGAIAQWRKGNPGADIAR</sequence>